<dbReference type="AlphaFoldDB" id="A0A8J5QSN3"/>
<reference evidence="3" key="1">
    <citation type="submission" date="2020-03" db="EMBL/GenBank/DDBJ databases">
        <authorList>
            <person name="Chebbi M.A."/>
            <person name="Drezen J.M."/>
        </authorList>
    </citation>
    <scope>NUCLEOTIDE SEQUENCE</scope>
    <source>
        <tissue evidence="3">Whole body</tissue>
    </source>
</reference>
<accession>A0A8J5QSN3</accession>
<evidence type="ECO:0000313" key="3">
    <source>
        <dbReference type="EMBL" id="KAG8041240.1"/>
    </source>
</evidence>
<dbReference type="EMBL" id="JAAOIC020000019">
    <property type="protein sequence ID" value="KAG8041240.1"/>
    <property type="molecule type" value="Genomic_DNA"/>
</dbReference>
<organism evidence="3 4">
    <name type="scientific">Cotesia typhae</name>
    <dbReference type="NCBI Taxonomy" id="2053667"/>
    <lineage>
        <taxon>Eukaryota</taxon>
        <taxon>Metazoa</taxon>
        <taxon>Ecdysozoa</taxon>
        <taxon>Arthropoda</taxon>
        <taxon>Hexapoda</taxon>
        <taxon>Insecta</taxon>
        <taxon>Pterygota</taxon>
        <taxon>Neoptera</taxon>
        <taxon>Endopterygota</taxon>
        <taxon>Hymenoptera</taxon>
        <taxon>Apocrita</taxon>
        <taxon>Ichneumonoidea</taxon>
        <taxon>Braconidae</taxon>
        <taxon>Microgastrinae</taxon>
        <taxon>Cotesia</taxon>
    </lineage>
</organism>
<proteinExistence type="predicted"/>
<protein>
    <recommendedName>
        <fullName evidence="5">RRM domain-containing protein</fullName>
    </recommendedName>
</protein>
<evidence type="ECO:0000256" key="2">
    <source>
        <dbReference type="SAM" id="Phobius"/>
    </source>
</evidence>
<keyword evidence="2" id="KW-0472">Membrane</keyword>
<evidence type="ECO:0000256" key="1">
    <source>
        <dbReference type="ARBA" id="ARBA00022884"/>
    </source>
</evidence>
<keyword evidence="1" id="KW-0694">RNA-binding</keyword>
<gene>
    <name evidence="3" type="ORF">G9C98_002228</name>
</gene>
<evidence type="ECO:0008006" key="5">
    <source>
        <dbReference type="Google" id="ProtNLM"/>
    </source>
</evidence>
<dbReference type="Proteomes" id="UP000729913">
    <property type="component" value="Unassembled WGS sequence"/>
</dbReference>
<name>A0A8J5QSN3_9HYME</name>
<reference evidence="3" key="2">
    <citation type="submission" date="2021-04" db="EMBL/GenBank/DDBJ databases">
        <title>Genome-wide patterns of bracovirus chromosomal integration into multiple host tissues during parasitism.</title>
        <authorList>
            <person name="Chebbi M.A.C."/>
        </authorList>
    </citation>
    <scope>NUCLEOTIDE SEQUENCE</scope>
    <source>
        <tissue evidence="3">Whole body</tissue>
    </source>
</reference>
<dbReference type="OrthoDB" id="431169at2759"/>
<sequence>MEPPTSAPMHHVSVLLFLFVHSFSGFCRLRMHTKGGSPVAFVEFQDVRYAAQAMGALQGSLLLSSDRGPIRIEYAKSKMAEVGFTNLWIEVGFLFVYHFRIANRLFTISLLFYSFYLK</sequence>
<dbReference type="PANTHER" id="PTHR10501">
    <property type="entry name" value="U1 SMALL NUCLEAR RIBONUCLEOPROTEIN A/U2 SMALL NUCLEAR RIBONUCLEOPROTEIN B"/>
    <property type="match status" value="1"/>
</dbReference>
<keyword evidence="2" id="KW-1133">Transmembrane helix</keyword>
<dbReference type="GO" id="GO:0003723">
    <property type="term" value="F:RNA binding"/>
    <property type="evidence" value="ECO:0007669"/>
    <property type="project" value="UniProtKB-KW"/>
</dbReference>
<evidence type="ECO:0000313" key="4">
    <source>
        <dbReference type="Proteomes" id="UP000729913"/>
    </source>
</evidence>
<keyword evidence="2" id="KW-0812">Transmembrane</keyword>
<comment type="caution">
    <text evidence="3">The sequence shown here is derived from an EMBL/GenBank/DDBJ whole genome shotgun (WGS) entry which is preliminary data.</text>
</comment>
<feature type="transmembrane region" description="Helical" evidence="2">
    <location>
        <begin position="12"/>
        <end position="29"/>
    </location>
</feature>
<keyword evidence="4" id="KW-1185">Reference proteome</keyword>